<dbReference type="Proteomes" id="UP000218334">
    <property type="component" value="Unassembled WGS sequence"/>
</dbReference>
<organism evidence="1 2">
    <name type="scientific">Armillaria solidipes</name>
    <dbReference type="NCBI Taxonomy" id="1076256"/>
    <lineage>
        <taxon>Eukaryota</taxon>
        <taxon>Fungi</taxon>
        <taxon>Dikarya</taxon>
        <taxon>Basidiomycota</taxon>
        <taxon>Agaricomycotina</taxon>
        <taxon>Agaricomycetes</taxon>
        <taxon>Agaricomycetidae</taxon>
        <taxon>Agaricales</taxon>
        <taxon>Marasmiineae</taxon>
        <taxon>Physalacriaceae</taxon>
        <taxon>Armillaria</taxon>
    </lineage>
</organism>
<accession>A0A2H3BYA8</accession>
<dbReference type="AlphaFoldDB" id="A0A2H3BYA8"/>
<proteinExistence type="predicted"/>
<evidence type="ECO:0000313" key="1">
    <source>
        <dbReference type="EMBL" id="PBK71038.1"/>
    </source>
</evidence>
<gene>
    <name evidence="1" type="ORF">ARMSODRAFT_974242</name>
</gene>
<evidence type="ECO:0000313" key="2">
    <source>
        <dbReference type="Proteomes" id="UP000218334"/>
    </source>
</evidence>
<name>A0A2H3BYA8_9AGAR</name>
<dbReference type="STRING" id="1076256.A0A2H3BYA8"/>
<reference evidence="2" key="1">
    <citation type="journal article" date="2017" name="Nat. Ecol. Evol.">
        <title>Genome expansion and lineage-specific genetic innovations in the forest pathogenic fungi Armillaria.</title>
        <authorList>
            <person name="Sipos G."/>
            <person name="Prasanna A.N."/>
            <person name="Walter M.C."/>
            <person name="O'Connor E."/>
            <person name="Balint B."/>
            <person name="Krizsan K."/>
            <person name="Kiss B."/>
            <person name="Hess J."/>
            <person name="Varga T."/>
            <person name="Slot J."/>
            <person name="Riley R."/>
            <person name="Boka B."/>
            <person name="Rigling D."/>
            <person name="Barry K."/>
            <person name="Lee J."/>
            <person name="Mihaltcheva S."/>
            <person name="LaButti K."/>
            <person name="Lipzen A."/>
            <person name="Waldron R."/>
            <person name="Moloney N.M."/>
            <person name="Sperisen C."/>
            <person name="Kredics L."/>
            <person name="Vagvoelgyi C."/>
            <person name="Patrignani A."/>
            <person name="Fitzpatrick D."/>
            <person name="Nagy I."/>
            <person name="Doyle S."/>
            <person name="Anderson J.B."/>
            <person name="Grigoriev I.V."/>
            <person name="Gueldener U."/>
            <person name="Muensterkoetter M."/>
            <person name="Nagy L.G."/>
        </authorList>
    </citation>
    <scope>NUCLEOTIDE SEQUENCE [LARGE SCALE GENOMIC DNA]</scope>
    <source>
        <strain evidence="2">28-4</strain>
    </source>
</reference>
<dbReference type="EMBL" id="KZ293425">
    <property type="protein sequence ID" value="PBK71038.1"/>
    <property type="molecule type" value="Genomic_DNA"/>
</dbReference>
<protein>
    <submittedName>
        <fullName evidence="1">Uncharacterized protein</fullName>
    </submittedName>
</protein>
<sequence length="370" mass="41392">MSEPLDTSALAPNPQKDIISVRPRQKASTTADAKLCQHTAALARQALVEDLEAFVSERENLLDELAMKHGVSGESIRKNVSTASAYKNQHAPNLANAILSDKMQKMNEDRASGDRVKLKDVKATISDDPDYQDLSEECQKELMDQLMALRMRKKFSICANNKAVAMDAHNSIGRIQQEMSACTYRTGMVGFAMFAKGHLDDPSIPECIEVDGSLDFFSESLNMNVRDIIRLFNKFVTTRGLVKRPREDHGAMRKEASRALSDGLGAFQCLQIYLQLLTGSSTAESITSRRIRMNYGAYETTIRQQHHIQITGWPEGVEFASPSDISSTQALRALWDALWCGACHWTIMSKRDIQEMDAEVEKQNKPRVNC</sequence>
<keyword evidence="2" id="KW-1185">Reference proteome</keyword>